<dbReference type="Proteomes" id="UP000000305">
    <property type="component" value="Unassembled WGS sequence"/>
</dbReference>
<organism evidence="2 3">
    <name type="scientific">Daphnia pulex</name>
    <name type="common">Water flea</name>
    <dbReference type="NCBI Taxonomy" id="6669"/>
    <lineage>
        <taxon>Eukaryota</taxon>
        <taxon>Metazoa</taxon>
        <taxon>Ecdysozoa</taxon>
        <taxon>Arthropoda</taxon>
        <taxon>Crustacea</taxon>
        <taxon>Branchiopoda</taxon>
        <taxon>Diplostraca</taxon>
        <taxon>Cladocera</taxon>
        <taxon>Anomopoda</taxon>
        <taxon>Daphniidae</taxon>
        <taxon>Daphnia</taxon>
    </lineage>
</organism>
<dbReference type="InParanoid" id="E9G6I5"/>
<name>E9G6I5_DAPPU</name>
<evidence type="ECO:0000313" key="2">
    <source>
        <dbReference type="EMBL" id="EFX84942.1"/>
    </source>
</evidence>
<feature type="region of interest" description="Disordered" evidence="1">
    <location>
        <begin position="1"/>
        <end position="26"/>
    </location>
</feature>
<gene>
    <name evidence="2" type="ORF">DAPPUDRAFT_238478</name>
</gene>
<evidence type="ECO:0000256" key="1">
    <source>
        <dbReference type="SAM" id="MobiDB-lite"/>
    </source>
</evidence>
<reference evidence="2 3" key="1">
    <citation type="journal article" date="2011" name="Science">
        <title>The ecoresponsive genome of Daphnia pulex.</title>
        <authorList>
            <person name="Colbourne J.K."/>
            <person name="Pfrender M.E."/>
            <person name="Gilbert D."/>
            <person name="Thomas W.K."/>
            <person name="Tucker A."/>
            <person name="Oakley T.H."/>
            <person name="Tokishita S."/>
            <person name="Aerts A."/>
            <person name="Arnold G.J."/>
            <person name="Basu M.K."/>
            <person name="Bauer D.J."/>
            <person name="Caceres C.E."/>
            <person name="Carmel L."/>
            <person name="Casola C."/>
            <person name="Choi J.H."/>
            <person name="Detter J.C."/>
            <person name="Dong Q."/>
            <person name="Dusheyko S."/>
            <person name="Eads B.D."/>
            <person name="Frohlich T."/>
            <person name="Geiler-Samerotte K.A."/>
            <person name="Gerlach D."/>
            <person name="Hatcher P."/>
            <person name="Jogdeo S."/>
            <person name="Krijgsveld J."/>
            <person name="Kriventseva E.V."/>
            <person name="Kultz D."/>
            <person name="Laforsch C."/>
            <person name="Lindquist E."/>
            <person name="Lopez J."/>
            <person name="Manak J.R."/>
            <person name="Muller J."/>
            <person name="Pangilinan J."/>
            <person name="Patwardhan R.P."/>
            <person name="Pitluck S."/>
            <person name="Pritham E.J."/>
            <person name="Rechtsteiner A."/>
            <person name="Rho M."/>
            <person name="Rogozin I.B."/>
            <person name="Sakarya O."/>
            <person name="Salamov A."/>
            <person name="Schaack S."/>
            <person name="Shapiro H."/>
            <person name="Shiga Y."/>
            <person name="Skalitzky C."/>
            <person name="Smith Z."/>
            <person name="Souvorov A."/>
            <person name="Sung W."/>
            <person name="Tang Z."/>
            <person name="Tsuchiya D."/>
            <person name="Tu H."/>
            <person name="Vos H."/>
            <person name="Wang M."/>
            <person name="Wolf Y.I."/>
            <person name="Yamagata H."/>
            <person name="Yamada T."/>
            <person name="Ye Y."/>
            <person name="Shaw J.R."/>
            <person name="Andrews J."/>
            <person name="Crease T.J."/>
            <person name="Tang H."/>
            <person name="Lucas S.M."/>
            <person name="Robertson H.M."/>
            <person name="Bork P."/>
            <person name="Koonin E.V."/>
            <person name="Zdobnov E.M."/>
            <person name="Grigoriev I.V."/>
            <person name="Lynch M."/>
            <person name="Boore J.L."/>
        </authorList>
    </citation>
    <scope>NUCLEOTIDE SEQUENCE [LARGE SCALE GENOMIC DNA]</scope>
</reference>
<dbReference type="KEGG" id="dpx:DAPPUDRAFT_238478"/>
<dbReference type="AlphaFoldDB" id="E9G6I5"/>
<feature type="compositionally biased region" description="Low complexity" evidence="1">
    <location>
        <begin position="1"/>
        <end position="14"/>
    </location>
</feature>
<accession>E9G6I5</accession>
<protein>
    <submittedName>
        <fullName evidence="2">Uncharacterized protein</fullName>
    </submittedName>
</protein>
<dbReference type="EMBL" id="GL732533">
    <property type="protein sequence ID" value="EFX84942.1"/>
    <property type="molecule type" value="Genomic_DNA"/>
</dbReference>
<sequence>MESGSSSQPRRGSSFQDDTEPLAVEGKETGTRWVASVAEFSISGVFEWDLDLLFPNLERGKIKDETAARAGSGGGIICFVHRSVWI</sequence>
<dbReference type="HOGENOM" id="CLU_2500152_0_0_1"/>
<proteinExistence type="predicted"/>
<keyword evidence="3" id="KW-1185">Reference proteome</keyword>
<evidence type="ECO:0000313" key="3">
    <source>
        <dbReference type="Proteomes" id="UP000000305"/>
    </source>
</evidence>